<evidence type="ECO:0000256" key="1">
    <source>
        <dbReference type="ARBA" id="ARBA00006295"/>
    </source>
</evidence>
<dbReference type="PANTHER" id="PTHR33375:SF1">
    <property type="entry name" value="CHROMOSOME-PARTITIONING PROTEIN PARB-RELATED"/>
    <property type="match status" value="1"/>
</dbReference>
<dbReference type="Pfam" id="PF07506">
    <property type="entry name" value="RepB"/>
    <property type="match status" value="1"/>
</dbReference>
<dbReference type="GO" id="GO:0005694">
    <property type="term" value="C:chromosome"/>
    <property type="evidence" value="ECO:0007669"/>
    <property type="project" value="TreeGrafter"/>
</dbReference>
<dbReference type="Gene3D" id="1.10.10.2830">
    <property type="match status" value="1"/>
</dbReference>
<organism evidence="4 5">
    <name type="scientific">Paracoccus gahaiensis</name>
    <dbReference type="NCBI Taxonomy" id="1706839"/>
    <lineage>
        <taxon>Bacteria</taxon>
        <taxon>Pseudomonadati</taxon>
        <taxon>Pseudomonadota</taxon>
        <taxon>Alphaproteobacteria</taxon>
        <taxon>Rhodobacterales</taxon>
        <taxon>Paracoccaceae</taxon>
        <taxon>Paracoccus</taxon>
    </lineage>
</organism>
<dbReference type="PANTHER" id="PTHR33375">
    <property type="entry name" value="CHROMOSOME-PARTITIONING PROTEIN PARB-RELATED"/>
    <property type="match status" value="1"/>
</dbReference>
<dbReference type="OrthoDB" id="7908920at2"/>
<comment type="similarity">
    <text evidence="1">Belongs to the ParB family.</text>
</comment>
<dbReference type="InterPro" id="IPR017819">
    <property type="entry name" value="Plasmid_partition_RepB"/>
</dbReference>
<dbReference type="RefSeq" id="WP_136887006.1">
    <property type="nucleotide sequence ID" value="NZ_SUNI01000017.1"/>
</dbReference>
<evidence type="ECO:0000259" key="3">
    <source>
        <dbReference type="SMART" id="SM00470"/>
    </source>
</evidence>
<dbReference type="InterPro" id="IPR003115">
    <property type="entry name" value="ParB_N"/>
</dbReference>
<dbReference type="NCBIfam" id="TIGR00180">
    <property type="entry name" value="parB_part"/>
    <property type="match status" value="1"/>
</dbReference>
<dbReference type="InterPro" id="IPR037972">
    <property type="entry name" value="RepB_N"/>
</dbReference>
<dbReference type="AlphaFoldDB" id="A0A4U0R7F7"/>
<dbReference type="SUPFAM" id="SSF110849">
    <property type="entry name" value="ParB/Sulfiredoxin"/>
    <property type="match status" value="1"/>
</dbReference>
<dbReference type="Proteomes" id="UP000309747">
    <property type="component" value="Unassembled WGS sequence"/>
</dbReference>
<dbReference type="GO" id="GO:0007059">
    <property type="term" value="P:chromosome segregation"/>
    <property type="evidence" value="ECO:0007669"/>
    <property type="project" value="TreeGrafter"/>
</dbReference>
<evidence type="ECO:0000256" key="2">
    <source>
        <dbReference type="SAM" id="MobiDB-lite"/>
    </source>
</evidence>
<dbReference type="InterPro" id="IPR036086">
    <property type="entry name" value="ParB/Sulfiredoxin_sf"/>
</dbReference>
<reference evidence="4 5" key="1">
    <citation type="submission" date="2019-04" db="EMBL/GenBank/DDBJ databases">
        <authorList>
            <person name="Li J."/>
        </authorList>
    </citation>
    <scope>NUCLEOTIDE SEQUENCE [LARGE SCALE GENOMIC DNA]</scope>
    <source>
        <strain evidence="4 5">KCTC 42687</strain>
    </source>
</reference>
<protein>
    <submittedName>
        <fullName evidence="4">Plasmid partitioning protein RepB</fullName>
    </submittedName>
</protein>
<feature type="region of interest" description="Disordered" evidence="2">
    <location>
        <begin position="1"/>
        <end position="31"/>
    </location>
</feature>
<gene>
    <name evidence="4" type="primary">repB</name>
    <name evidence="4" type="ORF">FA743_15500</name>
</gene>
<name>A0A4U0R7F7_9RHOB</name>
<evidence type="ECO:0000313" key="4">
    <source>
        <dbReference type="EMBL" id="TJZ90330.1"/>
    </source>
</evidence>
<feature type="domain" description="ParB-like N-terminal" evidence="3">
    <location>
        <begin position="49"/>
        <end position="140"/>
    </location>
</feature>
<dbReference type="Pfam" id="PF02195">
    <property type="entry name" value="ParB_N"/>
    <property type="match status" value="1"/>
</dbReference>
<dbReference type="InterPro" id="IPR050336">
    <property type="entry name" value="Chromosome_partition/occlusion"/>
</dbReference>
<dbReference type="GO" id="GO:0003677">
    <property type="term" value="F:DNA binding"/>
    <property type="evidence" value="ECO:0007669"/>
    <property type="project" value="InterPro"/>
</dbReference>
<evidence type="ECO:0000313" key="5">
    <source>
        <dbReference type="Proteomes" id="UP000309747"/>
    </source>
</evidence>
<dbReference type="InterPro" id="IPR011111">
    <property type="entry name" value="Plasmid_RepB"/>
</dbReference>
<dbReference type="EMBL" id="SUNI01000017">
    <property type="protein sequence ID" value="TJZ90330.1"/>
    <property type="molecule type" value="Genomic_DNA"/>
</dbReference>
<dbReference type="InterPro" id="IPR004437">
    <property type="entry name" value="ParB/RepB/Spo0J"/>
</dbReference>
<dbReference type="SUPFAM" id="SSF109709">
    <property type="entry name" value="KorB DNA-binding domain-like"/>
    <property type="match status" value="1"/>
</dbReference>
<dbReference type="NCBIfam" id="TIGR03454">
    <property type="entry name" value="partition_RepB"/>
    <property type="match status" value="1"/>
</dbReference>
<proteinExistence type="inferred from homology"/>
<dbReference type="SMART" id="SM00470">
    <property type="entry name" value="ParB"/>
    <property type="match status" value="1"/>
</dbReference>
<keyword evidence="5" id="KW-1185">Reference proteome</keyword>
<sequence length="306" mass="32932">MARKDLLKDLMAGKPAEDHPAPTPLPRSQRGAIGAVSQSIADLKSRALIEVPAELIDMAGFADRLDGDPQGIAALKASILDYGQQVPVLLRHSPTAEGRFDIVFGRRRVQALKELRLPVKAMVRDLNDHDLVIAQGQENSARKDLSFIEKANFAAQMQRGGYDRKVICDALSIDKTVISRMLSIIEALPEGLVAAIGAAPSAGRDRWLALADQVRGRPASELIAAAKGADSDARFLAVLAAARPTPPKRAPAPPAPLTGAKGTILGKVRTTHGKAVIELTGEGRAFADWLLDHIEDLHRDWSDKNR</sequence>
<dbReference type="CDD" id="cd16405">
    <property type="entry name" value="RepB_like_N"/>
    <property type="match status" value="1"/>
</dbReference>
<comment type="caution">
    <text evidence="4">The sequence shown here is derived from an EMBL/GenBank/DDBJ whole genome shotgun (WGS) entry which is preliminary data.</text>
</comment>
<dbReference type="Gene3D" id="3.90.1530.30">
    <property type="match status" value="1"/>
</dbReference>
<accession>A0A4U0R7F7</accession>